<keyword evidence="3" id="KW-1185">Reference proteome</keyword>
<organism evidence="2 3">
    <name type="scientific">Ramalina farinacea</name>
    <dbReference type="NCBI Taxonomy" id="258253"/>
    <lineage>
        <taxon>Eukaryota</taxon>
        <taxon>Fungi</taxon>
        <taxon>Dikarya</taxon>
        <taxon>Ascomycota</taxon>
        <taxon>Pezizomycotina</taxon>
        <taxon>Lecanoromycetes</taxon>
        <taxon>OSLEUM clade</taxon>
        <taxon>Lecanoromycetidae</taxon>
        <taxon>Lecanorales</taxon>
        <taxon>Lecanorineae</taxon>
        <taxon>Ramalinaceae</taxon>
        <taxon>Ramalina</taxon>
    </lineage>
</organism>
<evidence type="ECO:0000259" key="1">
    <source>
        <dbReference type="Pfam" id="PF08242"/>
    </source>
</evidence>
<comment type="caution">
    <text evidence="2">The sequence shown here is derived from an EMBL/GenBank/DDBJ whole genome shotgun (WGS) entry which is preliminary data.</text>
</comment>
<name>A0AA43TUV9_9LECA</name>
<dbReference type="AlphaFoldDB" id="A0AA43TUV9"/>
<proteinExistence type="predicted"/>
<dbReference type="PANTHER" id="PTHR43591">
    <property type="entry name" value="METHYLTRANSFERASE"/>
    <property type="match status" value="1"/>
</dbReference>
<sequence length="272" mass="30777">MPEPYDFSLDRTHAAACRLNLQYYLWKESLRFDISPTIPFPKAADNSAMIADIACGTAIWLLHVARSMPTATIHGFDIDLSRAPAKGLLPQNVHLAHWNIFDDVPAELVGKYDVVHVRLLILVIERKDLRDIIAKFRKLLKPGGYLQWDELDTVNMCVKKPADPATQTPALDELRDLCHSGGRYDWSVDIATILGEEGFWDSKITYFGDGREWERALNDQHMLTMEEFAGVLMDKGERDQARHMQRLIGEAFREATGGAALCIPRLVCTARK</sequence>
<protein>
    <recommendedName>
        <fullName evidence="1">Methyltransferase type 12 domain-containing protein</fullName>
    </recommendedName>
</protein>
<dbReference type="PANTHER" id="PTHR43591:SF110">
    <property type="entry name" value="RHODANESE DOMAIN-CONTAINING PROTEIN"/>
    <property type="match status" value="1"/>
</dbReference>
<gene>
    <name evidence="2" type="ORF">OHK93_007975</name>
</gene>
<dbReference type="SUPFAM" id="SSF53335">
    <property type="entry name" value="S-adenosyl-L-methionine-dependent methyltransferases"/>
    <property type="match status" value="1"/>
</dbReference>
<dbReference type="Gene3D" id="3.40.50.150">
    <property type="entry name" value="Vaccinia Virus protein VP39"/>
    <property type="match status" value="1"/>
</dbReference>
<dbReference type="EMBL" id="JAPUFD010000008">
    <property type="protein sequence ID" value="MDI1488699.1"/>
    <property type="molecule type" value="Genomic_DNA"/>
</dbReference>
<dbReference type="CDD" id="cd02440">
    <property type="entry name" value="AdoMet_MTases"/>
    <property type="match status" value="1"/>
</dbReference>
<dbReference type="InterPro" id="IPR029063">
    <property type="entry name" value="SAM-dependent_MTases_sf"/>
</dbReference>
<dbReference type="Pfam" id="PF08242">
    <property type="entry name" value="Methyltransf_12"/>
    <property type="match status" value="1"/>
</dbReference>
<evidence type="ECO:0000313" key="2">
    <source>
        <dbReference type="EMBL" id="MDI1488699.1"/>
    </source>
</evidence>
<evidence type="ECO:0000313" key="3">
    <source>
        <dbReference type="Proteomes" id="UP001161017"/>
    </source>
</evidence>
<dbReference type="InterPro" id="IPR013217">
    <property type="entry name" value="Methyltransf_12"/>
</dbReference>
<reference evidence="2" key="1">
    <citation type="journal article" date="2023" name="Genome Biol. Evol.">
        <title>First Whole Genome Sequence and Flow Cytometry Genome Size Data for the Lichen-Forming Fungus Ramalina farinacea (Ascomycota).</title>
        <authorList>
            <person name="Llewellyn T."/>
            <person name="Mian S."/>
            <person name="Hill R."/>
            <person name="Leitch I.J."/>
            <person name="Gaya E."/>
        </authorList>
    </citation>
    <scope>NUCLEOTIDE SEQUENCE</scope>
    <source>
        <strain evidence="2">LIQ254RAFAR</strain>
    </source>
</reference>
<dbReference type="Proteomes" id="UP001161017">
    <property type="component" value="Unassembled WGS sequence"/>
</dbReference>
<accession>A0AA43TUV9</accession>
<feature type="domain" description="Methyltransferase type 12" evidence="1">
    <location>
        <begin position="52"/>
        <end position="146"/>
    </location>
</feature>